<evidence type="ECO:0000313" key="3">
    <source>
        <dbReference type="Proteomes" id="UP000285951"/>
    </source>
</evidence>
<reference evidence="1 4" key="2">
    <citation type="submission" date="2019-12" db="EMBL/GenBank/DDBJ databases">
        <title>Draft genome sequence of Labilibaculum sp. strain 44 isolated from deep waters of Black Sea.</title>
        <authorList>
            <person name="Yadav S."/>
            <person name="Villanueva L."/>
        </authorList>
    </citation>
    <scope>NUCLEOTIDE SEQUENCE [LARGE SCALE GENOMIC DNA]</scope>
    <source>
        <strain evidence="1 4">44</strain>
    </source>
</reference>
<dbReference type="EMBL" id="QTZN02000019">
    <property type="protein sequence ID" value="MVB07308.1"/>
    <property type="molecule type" value="Genomic_DNA"/>
</dbReference>
<keyword evidence="3" id="KW-1185">Reference proteome</keyword>
<evidence type="ECO:0000313" key="1">
    <source>
        <dbReference type="EMBL" id="MUP38103.1"/>
    </source>
</evidence>
<evidence type="ECO:0000313" key="4">
    <source>
        <dbReference type="Proteomes" id="UP000462449"/>
    </source>
</evidence>
<evidence type="ECO:0000313" key="2">
    <source>
        <dbReference type="EMBL" id="MVB07308.1"/>
    </source>
</evidence>
<name>A0A7M4D624_9BACT</name>
<gene>
    <name evidence="2" type="ORF">DWB62_009800</name>
    <name evidence="1" type="ORF">GNY23_09800</name>
</gene>
<dbReference type="AlphaFoldDB" id="A0A7M4D624"/>
<accession>A0A7M4D624</accession>
<organism evidence="1 4">
    <name type="scientific">Labilibaculum euxinus</name>
    <dbReference type="NCBI Taxonomy" id="2686357"/>
    <lineage>
        <taxon>Bacteria</taxon>
        <taxon>Pseudomonadati</taxon>
        <taxon>Bacteroidota</taxon>
        <taxon>Bacteroidia</taxon>
        <taxon>Marinilabiliales</taxon>
        <taxon>Marinifilaceae</taxon>
        <taxon>Labilibaculum</taxon>
    </lineage>
</organism>
<proteinExistence type="predicted"/>
<reference evidence="2 3" key="1">
    <citation type="submission" date="2019-11" db="EMBL/GenBank/DDBJ databases">
        <title>Draft genome sequence of Labilibaculum sp. strain SYP isolated from Black Sea.</title>
        <authorList>
            <person name="Yadav S."/>
            <person name="Villanueva L."/>
        </authorList>
    </citation>
    <scope>NUCLEOTIDE SEQUENCE [LARGE SCALE GENOMIC DNA]</scope>
    <source>
        <strain evidence="2 3">44</strain>
    </source>
</reference>
<protein>
    <submittedName>
        <fullName evidence="1">Uncharacterized protein</fullName>
    </submittedName>
</protein>
<comment type="caution">
    <text evidence="1">The sequence shown here is derived from an EMBL/GenBank/DDBJ whole genome shotgun (WGS) entry which is preliminary data.</text>
</comment>
<dbReference type="Proteomes" id="UP000285951">
    <property type="component" value="Unassembled WGS sequence"/>
</dbReference>
<sequence length="66" mass="7548">MRLTINNEYCELKKIILVEITRAGTADRARFGLPVAMKSRTASERLDSFAYFSHLRRKVRAHPALG</sequence>
<dbReference type="Proteomes" id="UP000462449">
    <property type="component" value="Unassembled WGS sequence"/>
</dbReference>
<dbReference type="EMBL" id="WOTW01000019">
    <property type="protein sequence ID" value="MUP38103.1"/>
    <property type="molecule type" value="Genomic_DNA"/>
</dbReference>